<dbReference type="PROSITE" id="PS50920">
    <property type="entry name" value="SOLCAR"/>
    <property type="match status" value="3"/>
</dbReference>
<dbReference type="GO" id="GO:0031966">
    <property type="term" value="C:mitochondrial membrane"/>
    <property type="evidence" value="ECO:0007669"/>
    <property type="project" value="UniProtKB-SubCell"/>
</dbReference>
<dbReference type="OrthoDB" id="409586at2759"/>
<dbReference type="GO" id="GO:0000064">
    <property type="term" value="F:L-ornithine transmembrane transporter activity"/>
    <property type="evidence" value="ECO:0007669"/>
    <property type="project" value="TreeGrafter"/>
</dbReference>
<sequence>MAAAAEDVLAEGGSLDTAKDLFAGAAGGIAQVLIGQPFDIVKVRLQTTTHYRSALDAAASIYAKEGPLAFYKGTLTPLLGIGACVSIQFGAFGFATRYFETANGGAPLGYGQYYAAGAFAGLANSVVSGPVEHVRIRMQTQPHGAARLYSGPLDCLRQLTAAPGGGVLRGVYRGQAVTLLREAQAYGVWFLAFEWMMAADARRNRLARRDQVPAYKVALYGGLAGEALWLASYPLDVVKSKMQTDGFGAAMRYPSMRACFAHTWRAEGLRGFWKGIAPTLLRAMPVSAGTFAVVEATRRAIS</sequence>
<keyword evidence="8" id="KW-0496">Mitochondrion</keyword>
<gene>
    <name evidence="12" type="ORF">SAMD00023353_2200140</name>
</gene>
<dbReference type="EMBL" id="DF977467">
    <property type="protein sequence ID" value="GAP85086.1"/>
    <property type="molecule type" value="Genomic_DNA"/>
</dbReference>
<evidence type="ECO:0000256" key="6">
    <source>
        <dbReference type="ARBA" id="ARBA00022792"/>
    </source>
</evidence>
<evidence type="ECO:0000256" key="2">
    <source>
        <dbReference type="ARBA" id="ARBA00006375"/>
    </source>
</evidence>
<dbReference type="PANTHER" id="PTHR45624">
    <property type="entry name" value="MITOCHONDRIAL BASIC AMINO ACIDS TRANSPORTER-RELATED"/>
    <property type="match status" value="1"/>
</dbReference>
<evidence type="ECO:0000256" key="8">
    <source>
        <dbReference type="ARBA" id="ARBA00023128"/>
    </source>
</evidence>
<evidence type="ECO:0000256" key="11">
    <source>
        <dbReference type="RuleBase" id="RU000488"/>
    </source>
</evidence>
<comment type="subcellular location">
    <subcellularLocation>
        <location evidence="1">Mitochondrion membrane</location>
        <topology evidence="1">Multi-pass membrane protein</topology>
    </subcellularLocation>
</comment>
<dbReference type="SUPFAM" id="SSF103506">
    <property type="entry name" value="Mitochondrial carrier"/>
    <property type="match status" value="1"/>
</dbReference>
<keyword evidence="6" id="KW-0999">Mitochondrion inner membrane</keyword>
<dbReference type="Proteomes" id="UP000054516">
    <property type="component" value="Unassembled WGS sequence"/>
</dbReference>
<comment type="similarity">
    <text evidence="2 11">Belongs to the mitochondrial carrier (TC 2.A.29) family.</text>
</comment>
<evidence type="ECO:0000256" key="9">
    <source>
        <dbReference type="ARBA" id="ARBA00023136"/>
    </source>
</evidence>
<reference evidence="12" key="1">
    <citation type="submission" date="2016-03" db="EMBL/GenBank/DDBJ databases">
        <title>Draft genome sequence of Rosellinia necatrix.</title>
        <authorList>
            <person name="Kanematsu S."/>
        </authorList>
    </citation>
    <scope>NUCLEOTIDE SEQUENCE [LARGE SCALE GENOMIC DNA]</scope>
    <source>
        <strain evidence="12">W97</strain>
    </source>
</reference>
<keyword evidence="3 11" id="KW-0813">Transport</keyword>
<evidence type="ECO:0000256" key="3">
    <source>
        <dbReference type="ARBA" id="ARBA00022448"/>
    </source>
</evidence>
<evidence type="ECO:0000256" key="5">
    <source>
        <dbReference type="ARBA" id="ARBA00022737"/>
    </source>
</evidence>
<keyword evidence="4 10" id="KW-0812">Transmembrane</keyword>
<evidence type="ECO:0000313" key="12">
    <source>
        <dbReference type="EMBL" id="GAP85086.1"/>
    </source>
</evidence>
<dbReference type="InterPro" id="IPR050567">
    <property type="entry name" value="Mitochondrial_Carrier"/>
</dbReference>
<evidence type="ECO:0000256" key="1">
    <source>
        <dbReference type="ARBA" id="ARBA00004225"/>
    </source>
</evidence>
<proteinExistence type="inferred from homology"/>
<dbReference type="InterPro" id="IPR023395">
    <property type="entry name" value="MCP_dom_sf"/>
</dbReference>
<keyword evidence="5" id="KW-0677">Repeat</keyword>
<feature type="repeat" description="Solcar" evidence="10">
    <location>
        <begin position="108"/>
        <end position="199"/>
    </location>
</feature>
<feature type="repeat" description="Solcar" evidence="10">
    <location>
        <begin position="18"/>
        <end position="98"/>
    </location>
</feature>
<accession>A0A1S7UNR6</accession>
<dbReference type="Pfam" id="PF00153">
    <property type="entry name" value="Mito_carr"/>
    <property type="match status" value="3"/>
</dbReference>
<dbReference type="Gene3D" id="1.50.40.10">
    <property type="entry name" value="Mitochondrial carrier domain"/>
    <property type="match status" value="2"/>
</dbReference>
<dbReference type="OMA" id="VWFLAFE"/>
<dbReference type="GO" id="GO:1990575">
    <property type="term" value="P:mitochondrial L-ornithine transmembrane transport"/>
    <property type="evidence" value="ECO:0007669"/>
    <property type="project" value="TreeGrafter"/>
</dbReference>
<dbReference type="PANTHER" id="PTHR45624:SF12">
    <property type="entry name" value="MITOCHONDRIAL ORNITHINE TRANSPORTER 1"/>
    <property type="match status" value="1"/>
</dbReference>
<feature type="repeat" description="Solcar" evidence="10">
    <location>
        <begin position="212"/>
        <end position="300"/>
    </location>
</feature>
<evidence type="ECO:0000256" key="10">
    <source>
        <dbReference type="PROSITE-ProRule" id="PRU00282"/>
    </source>
</evidence>
<dbReference type="AlphaFoldDB" id="A0A1S7UNR6"/>
<name>A0A1S7UNR6_ROSNE</name>
<dbReference type="STRING" id="77044.A0A1S7UNR6"/>
<keyword evidence="9 10" id="KW-0472">Membrane</keyword>
<keyword evidence="7" id="KW-1133">Transmembrane helix</keyword>
<organism evidence="12">
    <name type="scientific">Rosellinia necatrix</name>
    <name type="common">White root-rot fungus</name>
    <dbReference type="NCBI Taxonomy" id="77044"/>
    <lineage>
        <taxon>Eukaryota</taxon>
        <taxon>Fungi</taxon>
        <taxon>Dikarya</taxon>
        <taxon>Ascomycota</taxon>
        <taxon>Pezizomycotina</taxon>
        <taxon>Sordariomycetes</taxon>
        <taxon>Xylariomycetidae</taxon>
        <taxon>Xylariales</taxon>
        <taxon>Xylariaceae</taxon>
        <taxon>Rosellinia</taxon>
    </lineage>
</organism>
<evidence type="ECO:0000256" key="4">
    <source>
        <dbReference type="ARBA" id="ARBA00022692"/>
    </source>
</evidence>
<protein>
    <submittedName>
        <fullName evidence="12">Putative mitochondrial carrier protein</fullName>
    </submittedName>
</protein>
<keyword evidence="13" id="KW-1185">Reference proteome</keyword>
<evidence type="ECO:0000256" key="7">
    <source>
        <dbReference type="ARBA" id="ARBA00022989"/>
    </source>
</evidence>
<evidence type="ECO:0000313" key="13">
    <source>
        <dbReference type="Proteomes" id="UP000054516"/>
    </source>
</evidence>
<dbReference type="InterPro" id="IPR018108">
    <property type="entry name" value="MCP_transmembrane"/>
</dbReference>